<dbReference type="Proteomes" id="UP001550739">
    <property type="component" value="Unassembled WGS sequence"/>
</dbReference>
<dbReference type="EMBL" id="JBEZVE010000006">
    <property type="protein sequence ID" value="MEU3781686.1"/>
    <property type="molecule type" value="Genomic_DNA"/>
</dbReference>
<evidence type="ECO:0000313" key="1">
    <source>
        <dbReference type="EMBL" id="MEU3781686.1"/>
    </source>
</evidence>
<comment type="caution">
    <text evidence="1">The sequence shown here is derived from an EMBL/GenBank/DDBJ whole genome shotgun (WGS) entry which is preliminary data.</text>
</comment>
<sequence>MGNKECDAQWGEELAQHADVLAGVVRELISHLEKVPFAQVLAYPKAALFRACLLRQAEATESASLLAKNGLGHMAVVYVRPACEEFFWLKYLLTLSDPHIASLFINLSSLEAVRALTAQQQFTGKKGMKSLGFPAAFVNLMTSKAPAGRAAIAAVGRDLNWPEPTDPKGSQIPTTHWVANAIGEGKLYDFLFSATSRAVHFSMHEAARKIWVDDDGDMDLEASIHVRYRTHFGIYWTCDLLARTLLLMMQAELKTEGDTTGAIEVSDDFFERLRSAIAGVRKTGSPPIVIPEEFNLRRKPPAAKPTPTKG</sequence>
<keyword evidence="2" id="KW-1185">Reference proteome</keyword>
<evidence type="ECO:0000313" key="2">
    <source>
        <dbReference type="Proteomes" id="UP001550739"/>
    </source>
</evidence>
<protein>
    <submittedName>
        <fullName evidence="1">DUF5677 domain-containing protein</fullName>
    </submittedName>
</protein>
<organism evidence="1 2">
    <name type="scientific">Streptomyces sp. 900129855</name>
    <dbReference type="NCBI Taxonomy" id="3155129"/>
    <lineage>
        <taxon>Bacteria</taxon>
        <taxon>Bacillati</taxon>
        <taxon>Actinomycetota</taxon>
        <taxon>Actinomycetes</taxon>
        <taxon>Kitasatosporales</taxon>
        <taxon>Streptomycetaceae</taxon>
        <taxon>Streptomyces</taxon>
    </lineage>
</organism>
<dbReference type="RefSeq" id="WP_361702397.1">
    <property type="nucleotide sequence ID" value="NZ_JBEZVE010000006.1"/>
</dbReference>
<proteinExistence type="predicted"/>
<accession>A0ABV2ZGK1</accession>
<gene>
    <name evidence="1" type="ORF">AB0E89_14040</name>
</gene>
<reference evidence="1 2" key="1">
    <citation type="submission" date="2024-06" db="EMBL/GenBank/DDBJ databases">
        <title>The Natural Products Discovery Center: Release of the First 8490 Sequenced Strains for Exploring Actinobacteria Biosynthetic Diversity.</title>
        <authorList>
            <person name="Kalkreuter E."/>
            <person name="Kautsar S.A."/>
            <person name="Yang D."/>
            <person name="Bader C.D."/>
            <person name="Teijaro C.N."/>
            <person name="Fluegel L."/>
            <person name="Davis C.M."/>
            <person name="Simpson J.R."/>
            <person name="Lauterbach L."/>
            <person name="Steele A.D."/>
            <person name="Gui C."/>
            <person name="Meng S."/>
            <person name="Li G."/>
            <person name="Viehrig K."/>
            <person name="Ye F."/>
            <person name="Su P."/>
            <person name="Kiefer A.F."/>
            <person name="Nichols A."/>
            <person name="Cepeda A.J."/>
            <person name="Yan W."/>
            <person name="Fan B."/>
            <person name="Jiang Y."/>
            <person name="Adhikari A."/>
            <person name="Zheng C.-J."/>
            <person name="Schuster L."/>
            <person name="Cowan T.M."/>
            <person name="Smanski M.J."/>
            <person name="Chevrette M.G."/>
            <person name="De Carvalho L.P.S."/>
            <person name="Shen B."/>
        </authorList>
    </citation>
    <scope>NUCLEOTIDE SEQUENCE [LARGE SCALE GENOMIC DNA]</scope>
    <source>
        <strain evidence="1 2">NPDC033843</strain>
    </source>
</reference>
<name>A0ABV2ZGK1_9ACTN</name>
<dbReference type="InterPro" id="IPR043733">
    <property type="entry name" value="DUF5677"/>
</dbReference>
<dbReference type="Pfam" id="PF18928">
    <property type="entry name" value="DUF5677"/>
    <property type="match status" value="1"/>
</dbReference>